<reference evidence="4 5" key="1">
    <citation type="journal article" date="2023" name="Plants (Basel)">
        <title>Bridging the Gap: Combining Genomics and Transcriptomics Approaches to Understand Stylosanthes scabra, an Orphan Legume from the Brazilian Caatinga.</title>
        <authorList>
            <person name="Ferreira-Neto J.R.C."/>
            <person name="da Silva M.D."/>
            <person name="Binneck E."/>
            <person name="de Melo N.F."/>
            <person name="da Silva R.H."/>
            <person name="de Melo A.L.T.M."/>
            <person name="Pandolfi V."/>
            <person name="Bustamante F.O."/>
            <person name="Brasileiro-Vidal A.C."/>
            <person name="Benko-Iseppon A.M."/>
        </authorList>
    </citation>
    <scope>NUCLEOTIDE SEQUENCE [LARGE SCALE GENOMIC DNA]</scope>
    <source>
        <tissue evidence="4">Leaves</tissue>
    </source>
</reference>
<evidence type="ECO:0000256" key="2">
    <source>
        <dbReference type="ARBA" id="ARBA00022737"/>
    </source>
</evidence>
<evidence type="ECO:0000256" key="3">
    <source>
        <dbReference type="PROSITE-ProRule" id="PRU00708"/>
    </source>
</evidence>
<proteinExistence type="inferred from homology"/>
<name>A0ABU6V4N0_9FABA</name>
<dbReference type="PANTHER" id="PTHR45717:SF3">
    <property type="entry name" value="OS04G0544400 PROTEIN"/>
    <property type="match status" value="1"/>
</dbReference>
<dbReference type="InterPro" id="IPR002885">
    <property type="entry name" value="PPR_rpt"/>
</dbReference>
<evidence type="ECO:0008006" key="6">
    <source>
        <dbReference type="Google" id="ProtNLM"/>
    </source>
</evidence>
<comment type="caution">
    <text evidence="4">The sequence shown here is derived from an EMBL/GenBank/DDBJ whole genome shotgun (WGS) entry which is preliminary data.</text>
</comment>
<organism evidence="4 5">
    <name type="scientific">Stylosanthes scabra</name>
    <dbReference type="NCBI Taxonomy" id="79078"/>
    <lineage>
        <taxon>Eukaryota</taxon>
        <taxon>Viridiplantae</taxon>
        <taxon>Streptophyta</taxon>
        <taxon>Embryophyta</taxon>
        <taxon>Tracheophyta</taxon>
        <taxon>Spermatophyta</taxon>
        <taxon>Magnoliopsida</taxon>
        <taxon>eudicotyledons</taxon>
        <taxon>Gunneridae</taxon>
        <taxon>Pentapetalae</taxon>
        <taxon>rosids</taxon>
        <taxon>fabids</taxon>
        <taxon>Fabales</taxon>
        <taxon>Fabaceae</taxon>
        <taxon>Papilionoideae</taxon>
        <taxon>50 kb inversion clade</taxon>
        <taxon>dalbergioids sensu lato</taxon>
        <taxon>Dalbergieae</taxon>
        <taxon>Pterocarpus clade</taxon>
        <taxon>Stylosanthes</taxon>
    </lineage>
</organism>
<dbReference type="PROSITE" id="PS51375">
    <property type="entry name" value="PPR"/>
    <property type="match status" value="1"/>
</dbReference>
<dbReference type="Gene3D" id="1.25.40.10">
    <property type="entry name" value="Tetratricopeptide repeat domain"/>
    <property type="match status" value="1"/>
</dbReference>
<protein>
    <recommendedName>
        <fullName evidence="6">Pentatricopeptide repeat-containing protein</fullName>
    </recommendedName>
</protein>
<dbReference type="EMBL" id="JASCZI010151068">
    <property type="protein sequence ID" value="MED6168607.1"/>
    <property type="molecule type" value="Genomic_DNA"/>
</dbReference>
<evidence type="ECO:0000313" key="5">
    <source>
        <dbReference type="Proteomes" id="UP001341840"/>
    </source>
</evidence>
<dbReference type="Proteomes" id="UP001341840">
    <property type="component" value="Unassembled WGS sequence"/>
</dbReference>
<keyword evidence="2" id="KW-0677">Repeat</keyword>
<sequence length="132" mass="15417">MPNPELGSTSVLEQWENEEKSLTKWELCRVIKELWKYKRHKRALEVYGWMNNRPERFSVSSSDAAIQLDLISKVHGVSSAEEYFQSLSNMLSDRRTYGSLLNVYVRYRMKEKAESLLDKIGVKGIVMVQNEL</sequence>
<evidence type="ECO:0000256" key="1">
    <source>
        <dbReference type="ARBA" id="ARBA00007626"/>
    </source>
</evidence>
<dbReference type="InterPro" id="IPR011990">
    <property type="entry name" value="TPR-like_helical_dom_sf"/>
</dbReference>
<dbReference type="PANTHER" id="PTHR45717">
    <property type="entry name" value="OS12G0527900 PROTEIN"/>
    <property type="match status" value="1"/>
</dbReference>
<gene>
    <name evidence="4" type="ORF">PIB30_013102</name>
</gene>
<evidence type="ECO:0000313" key="4">
    <source>
        <dbReference type="EMBL" id="MED6168607.1"/>
    </source>
</evidence>
<feature type="repeat" description="PPR" evidence="3">
    <location>
        <begin position="93"/>
        <end position="127"/>
    </location>
</feature>
<comment type="similarity">
    <text evidence="1">Belongs to the PPR family. P subfamily.</text>
</comment>
<keyword evidence="5" id="KW-1185">Reference proteome</keyword>
<accession>A0ABU6V4N0</accession>